<keyword evidence="8 18" id="KW-0521">NADP</keyword>
<keyword evidence="10 18" id="KW-0560">Oxidoreductase</keyword>
<evidence type="ECO:0000256" key="6">
    <source>
        <dbReference type="ARBA" id="ARBA00022824"/>
    </source>
</evidence>
<organism evidence="21 22">
    <name type="scientific">Clupea harengus</name>
    <name type="common">Atlantic herring</name>
    <dbReference type="NCBI Taxonomy" id="7950"/>
    <lineage>
        <taxon>Eukaryota</taxon>
        <taxon>Metazoa</taxon>
        <taxon>Chordata</taxon>
        <taxon>Craniata</taxon>
        <taxon>Vertebrata</taxon>
        <taxon>Euteleostomi</taxon>
        <taxon>Actinopterygii</taxon>
        <taxon>Neopterygii</taxon>
        <taxon>Teleostei</taxon>
        <taxon>Clupei</taxon>
        <taxon>Clupeiformes</taxon>
        <taxon>Clupeoidei</taxon>
        <taxon>Clupeidae</taxon>
        <taxon>Clupea</taxon>
    </lineage>
</organism>
<feature type="transmembrane region" description="Helical" evidence="20">
    <location>
        <begin position="538"/>
        <end position="556"/>
    </location>
</feature>
<evidence type="ECO:0000256" key="18">
    <source>
        <dbReference type="PIRNR" id="PIRNR000332"/>
    </source>
</evidence>
<dbReference type="GO" id="GO:0004499">
    <property type="term" value="F:N,N-dimethylaniline monooxygenase activity"/>
    <property type="evidence" value="ECO:0007669"/>
    <property type="project" value="InterPro"/>
</dbReference>
<evidence type="ECO:0000256" key="16">
    <source>
        <dbReference type="ARBA" id="ARBA00048088"/>
    </source>
</evidence>
<dbReference type="EC" id="1.-.-.-" evidence="19"/>
<keyword evidence="9 20" id="KW-1133">Transmembrane helix</keyword>
<dbReference type="AlphaFoldDB" id="A0A8M1KM15"/>
<dbReference type="GO" id="GO:0050661">
    <property type="term" value="F:NADP binding"/>
    <property type="evidence" value="ECO:0007669"/>
    <property type="project" value="InterPro"/>
</dbReference>
<evidence type="ECO:0000256" key="9">
    <source>
        <dbReference type="ARBA" id="ARBA00022989"/>
    </source>
</evidence>
<dbReference type="KEGG" id="char:105910672"/>
<evidence type="ECO:0000256" key="3">
    <source>
        <dbReference type="ARBA" id="ARBA00009183"/>
    </source>
</evidence>
<comment type="function">
    <text evidence="13">Broad spectrum monooxygenase that catalyzes the oxygenation of a wide variety of nitrogen- and sulfur-containing compounds including xenobiotics. Catalyzes the S-oxygenation of hypotaurine to produce taurine, an organic osmolyte involved in cell volume regulation as well as a variety of cytoprotective and developmental processes. In vitro, catalyzes the N-oxygenation of trimethylamine (TMA) to produce trimethylamine N-oxide (TMAO) and could therefore participate to the detoxification of this compound that is generated by the action of gut microbiota from dietary precursors such as choline, choline containing compounds, betaine or L-carnitine.</text>
</comment>
<evidence type="ECO:0000256" key="15">
    <source>
        <dbReference type="ARBA" id="ARBA00048041"/>
    </source>
</evidence>
<comment type="catalytic activity">
    <reaction evidence="15">
        <text>hypotaurine + NADPH + O2 + H(+) = taurine + NADP(+) + H2O</text>
        <dbReference type="Rhea" id="RHEA:69819"/>
        <dbReference type="ChEBI" id="CHEBI:15377"/>
        <dbReference type="ChEBI" id="CHEBI:15378"/>
        <dbReference type="ChEBI" id="CHEBI:15379"/>
        <dbReference type="ChEBI" id="CHEBI:57783"/>
        <dbReference type="ChEBI" id="CHEBI:57853"/>
        <dbReference type="ChEBI" id="CHEBI:58349"/>
        <dbReference type="ChEBI" id="CHEBI:507393"/>
        <dbReference type="EC" id="1.14.13.8"/>
    </reaction>
    <physiologicalReaction direction="left-to-right" evidence="15">
        <dbReference type="Rhea" id="RHEA:69820"/>
    </physiologicalReaction>
</comment>
<keyword evidence="7 18" id="KW-0274">FAD</keyword>
<reference evidence="22" key="1">
    <citation type="submission" date="2025-08" db="UniProtKB">
        <authorList>
            <consortium name="RefSeq"/>
        </authorList>
    </citation>
    <scope>IDENTIFICATION</scope>
</reference>
<keyword evidence="12 18" id="KW-0472">Membrane</keyword>
<dbReference type="FunFam" id="3.50.50.60:FF:000183">
    <property type="entry name" value="Dimethylaniline monooxygenase [N-oxide-forming]"/>
    <property type="match status" value="1"/>
</dbReference>
<dbReference type="GO" id="GO:0050660">
    <property type="term" value="F:flavin adenine dinucleotide binding"/>
    <property type="evidence" value="ECO:0007669"/>
    <property type="project" value="InterPro"/>
</dbReference>
<dbReference type="InterPro" id="IPR020946">
    <property type="entry name" value="Flavin_mOase-like"/>
</dbReference>
<dbReference type="PANTHER" id="PTHR23023">
    <property type="entry name" value="DIMETHYLANILINE MONOOXYGENASE"/>
    <property type="match status" value="1"/>
</dbReference>
<proteinExistence type="inferred from homology"/>
<comment type="similarity">
    <text evidence="3 18 19">Belongs to the FMO family.</text>
</comment>
<evidence type="ECO:0000256" key="4">
    <source>
        <dbReference type="ARBA" id="ARBA00022630"/>
    </source>
</evidence>
<evidence type="ECO:0000313" key="21">
    <source>
        <dbReference type="Proteomes" id="UP000515152"/>
    </source>
</evidence>
<name>A0A8M1KM15_CLUHA</name>
<evidence type="ECO:0000256" key="2">
    <source>
        <dbReference type="ARBA" id="ARBA00004389"/>
    </source>
</evidence>
<keyword evidence="11 18" id="KW-0503">Monooxygenase</keyword>
<dbReference type="OrthoDB" id="66881at2759"/>
<keyword evidence="4 18" id="KW-0285">Flavoprotein</keyword>
<comment type="catalytic activity">
    <reaction evidence="14">
        <text>hypotaurine + NADH + O2 + H(+) = taurine + NAD(+) + H2O</text>
        <dbReference type="Rhea" id="RHEA:74111"/>
        <dbReference type="ChEBI" id="CHEBI:15377"/>
        <dbReference type="ChEBI" id="CHEBI:15378"/>
        <dbReference type="ChEBI" id="CHEBI:15379"/>
        <dbReference type="ChEBI" id="CHEBI:57540"/>
        <dbReference type="ChEBI" id="CHEBI:57853"/>
        <dbReference type="ChEBI" id="CHEBI:57945"/>
        <dbReference type="ChEBI" id="CHEBI:507393"/>
        <dbReference type="EC" id="1.14.13.8"/>
    </reaction>
    <physiologicalReaction direction="left-to-right" evidence="14">
        <dbReference type="Rhea" id="RHEA:74112"/>
    </physiologicalReaction>
</comment>
<evidence type="ECO:0000256" key="17">
    <source>
        <dbReference type="ARBA" id="ARBA00049443"/>
    </source>
</evidence>
<comment type="cofactor">
    <cofactor evidence="1 18 19">
        <name>FAD</name>
        <dbReference type="ChEBI" id="CHEBI:57692"/>
    </cofactor>
</comment>
<dbReference type="Pfam" id="PF00743">
    <property type="entry name" value="FMO-like"/>
    <property type="match status" value="2"/>
</dbReference>
<evidence type="ECO:0000256" key="13">
    <source>
        <dbReference type="ARBA" id="ARBA00045957"/>
    </source>
</evidence>
<dbReference type="PIRSF" id="PIRSF000332">
    <property type="entry name" value="FMO"/>
    <property type="match status" value="1"/>
</dbReference>
<comment type="catalytic activity">
    <reaction evidence="17">
        <text>N,N-dimethylaniline + NADPH + O2 + H(+) = N,N-dimethylaniline N-oxide + NADP(+) + H2O</text>
        <dbReference type="Rhea" id="RHEA:24468"/>
        <dbReference type="ChEBI" id="CHEBI:15377"/>
        <dbReference type="ChEBI" id="CHEBI:15378"/>
        <dbReference type="ChEBI" id="CHEBI:15379"/>
        <dbReference type="ChEBI" id="CHEBI:16269"/>
        <dbReference type="ChEBI" id="CHEBI:17735"/>
        <dbReference type="ChEBI" id="CHEBI:57783"/>
        <dbReference type="ChEBI" id="CHEBI:58349"/>
        <dbReference type="EC" id="1.14.13.8"/>
    </reaction>
    <physiologicalReaction direction="left-to-right" evidence="17">
        <dbReference type="Rhea" id="RHEA:24469"/>
    </physiologicalReaction>
</comment>
<keyword evidence="5 20" id="KW-0812">Transmembrane</keyword>
<evidence type="ECO:0000256" key="10">
    <source>
        <dbReference type="ARBA" id="ARBA00023002"/>
    </source>
</evidence>
<comment type="subcellular location">
    <subcellularLocation>
        <location evidence="2">Endoplasmic reticulum membrane</location>
        <topology evidence="2">Single-pass membrane protein</topology>
    </subcellularLocation>
</comment>
<evidence type="ECO:0000256" key="19">
    <source>
        <dbReference type="RuleBase" id="RU361177"/>
    </source>
</evidence>
<dbReference type="InterPro" id="IPR050346">
    <property type="entry name" value="FMO-like"/>
</dbReference>
<evidence type="ECO:0000256" key="1">
    <source>
        <dbReference type="ARBA" id="ARBA00001974"/>
    </source>
</evidence>
<evidence type="ECO:0000256" key="11">
    <source>
        <dbReference type="ARBA" id="ARBA00023033"/>
    </source>
</evidence>
<gene>
    <name evidence="22" type="primary">LOC105910672</name>
</gene>
<keyword evidence="6 18" id="KW-0256">Endoplasmic reticulum</keyword>
<keyword evidence="21" id="KW-1185">Reference proteome</keyword>
<comment type="catalytic activity">
    <reaction evidence="16">
        <text>trimethylamine + NADPH + O2 = trimethylamine N-oxide + NADP(+) + H2O</text>
        <dbReference type="Rhea" id="RHEA:31979"/>
        <dbReference type="ChEBI" id="CHEBI:15377"/>
        <dbReference type="ChEBI" id="CHEBI:15379"/>
        <dbReference type="ChEBI" id="CHEBI:15724"/>
        <dbReference type="ChEBI" id="CHEBI:57783"/>
        <dbReference type="ChEBI" id="CHEBI:58349"/>
        <dbReference type="ChEBI" id="CHEBI:58389"/>
        <dbReference type="EC" id="1.14.13.148"/>
    </reaction>
    <physiologicalReaction direction="left-to-right" evidence="16">
        <dbReference type="Rhea" id="RHEA:31980"/>
    </physiologicalReaction>
</comment>
<evidence type="ECO:0000256" key="12">
    <source>
        <dbReference type="ARBA" id="ARBA00023136"/>
    </source>
</evidence>
<evidence type="ECO:0000256" key="14">
    <source>
        <dbReference type="ARBA" id="ARBA00047338"/>
    </source>
</evidence>
<sequence>MMAKRVAVIGAGCSGLACIKCCLDEGLEPVCFESSEDIGGLWRFKEKPEPGRANLYHSVIVNSSKEMMAYSDFPPPADFPNNMHHSQVLQYLRLYAKHFDLLKHIHFQTSVRGVRQRPDFTHSGQWEVVTENRDGQEERHVFDAVMVCSGHYTRPHLPLQDFKGIETFQGRHFHSWEYCSADGLQGKNVIVIGIGNSGGDIAVDASRVAKQLMDVGNVFYFTILIHCSTKTPQVYLSTRRGAWVVGRVGEGGAPGDVVSGARLAVLMHRLMPTWSTRAVEKQLNKRFEHHLYGLQPSHGFFAQIPVVNDDLPGRIISGRVVIKPNVKEFSGSSAIFEDGTVVDEVDVVVFATGYNYDFPFLPENLKVKEGYRLSLYKHVFPPSLERPSLAVVGFIHGLGAIIPLAEMQARWATRVFKGLTKLPSERMMLDDTQGSTKGMHQRFACSERNPLQVDYVPYMDDIAQEVGAQPKFLSLLLRDPGLGLRVLFGPCTPYQYRLCGPGQWEGARQAIFTQWERVICPFGTRRLPKPDPETKQHVPVFLTFAAVSLLFTVMYIKKWFTIT</sequence>
<evidence type="ECO:0000256" key="20">
    <source>
        <dbReference type="SAM" id="Phobius"/>
    </source>
</evidence>
<dbReference type="RefSeq" id="XP_042564912.1">
    <property type="nucleotide sequence ID" value="XM_042708978.1"/>
</dbReference>
<accession>A0A8M1KM15</accession>
<dbReference type="PROSITE" id="PS51257">
    <property type="entry name" value="PROKAR_LIPOPROTEIN"/>
    <property type="match status" value="1"/>
</dbReference>
<dbReference type="GO" id="GO:0005789">
    <property type="term" value="C:endoplasmic reticulum membrane"/>
    <property type="evidence" value="ECO:0007669"/>
    <property type="project" value="UniProtKB-SubCell"/>
</dbReference>
<dbReference type="GO" id="GO:0034899">
    <property type="term" value="F:trimethylamine monooxygenase activity"/>
    <property type="evidence" value="ECO:0007669"/>
    <property type="project" value="UniProtKB-EC"/>
</dbReference>
<protein>
    <recommendedName>
        <fullName evidence="19">Flavin-containing monooxygenase</fullName>
        <ecNumber evidence="19">1.-.-.-</ecNumber>
    </recommendedName>
</protein>
<evidence type="ECO:0000256" key="8">
    <source>
        <dbReference type="ARBA" id="ARBA00022857"/>
    </source>
</evidence>
<dbReference type="FunFam" id="3.50.50.60:FF:000023">
    <property type="entry name" value="Dimethylaniline monooxygenase [N-oxide-forming]"/>
    <property type="match status" value="1"/>
</dbReference>
<dbReference type="InterPro" id="IPR000960">
    <property type="entry name" value="Flavin_mOase"/>
</dbReference>
<evidence type="ECO:0000256" key="7">
    <source>
        <dbReference type="ARBA" id="ARBA00022827"/>
    </source>
</evidence>
<evidence type="ECO:0000256" key="5">
    <source>
        <dbReference type="ARBA" id="ARBA00022692"/>
    </source>
</evidence>
<dbReference type="Proteomes" id="UP000515152">
    <property type="component" value="Chromosome 10"/>
</dbReference>
<dbReference type="FunFam" id="3.50.50.60:FF:000159">
    <property type="entry name" value="Dimethylaniline monooxygenase [N-oxide-forming]"/>
    <property type="match status" value="1"/>
</dbReference>
<dbReference type="GeneID" id="105910672"/>
<evidence type="ECO:0000313" key="22">
    <source>
        <dbReference type="RefSeq" id="XP_042564912.1"/>
    </source>
</evidence>